<feature type="domain" description="ATPase AAA-type core" evidence="1">
    <location>
        <begin position="216"/>
        <end position="310"/>
    </location>
</feature>
<reference evidence="2 3" key="1">
    <citation type="submission" date="2024-03" db="EMBL/GenBank/DDBJ databases">
        <title>Screening, Identification and Application of a Plant Lactobacillus Strain.</title>
        <authorList>
            <person name="Li Y.L."/>
        </authorList>
    </citation>
    <scope>NUCLEOTIDE SEQUENCE [LARGE SCALE GENOMIC DNA]</scope>
    <source>
        <strain evidence="2 3">JDB</strain>
    </source>
</reference>
<proteinExistence type="predicted"/>
<comment type="caution">
    <text evidence="2">The sequence shown here is derived from an EMBL/GenBank/DDBJ whole genome shotgun (WGS) entry which is preliminary data.</text>
</comment>
<sequence length="412" mass="46765">MRNNLSEIKALLPSSGKIAEIKLGNRNLIVTGVNGCGKAQFINGLYEYLSARVVQRNYQDAEQLRGLIRSYERQFEGLTKADGNYRGVSDLLASYRIKLEGALNPVAVFSDLNQYIVDIEERKAVLLKFEATRQAQIRAADSPKSIKVLRDEWSPQAGSSAMFEEYLVTQKVTQAYSESARMANRPDEAERIDKWFGKLQADLQELFEDSSLFLRYDYEEQTFYINQAGKSEYRFQQLSSGFSSILSIYTELLTKIELAVADPNEIYGVVLIDEIDAHLHVTLQRKVLAFLVKSFPSIQFIVTTHSPFVVASVSDAVIYDLSSLEQIDDLSMYSYESILSGLFQTPPISEVLRQKILELGELLSAPDPNVEQIERSVREIGEHEHVLDEESAYFLKKGRLLVNKSQSRRRDV</sequence>
<dbReference type="Pfam" id="PF13304">
    <property type="entry name" value="AAA_21"/>
    <property type="match status" value="1"/>
</dbReference>
<gene>
    <name evidence="2" type="ORF">WLF18_07465</name>
</gene>
<dbReference type="InterPro" id="IPR051396">
    <property type="entry name" value="Bact_Antivir_Def_Nuclease"/>
</dbReference>
<evidence type="ECO:0000313" key="3">
    <source>
        <dbReference type="Proteomes" id="UP001386972"/>
    </source>
</evidence>
<dbReference type="InterPro" id="IPR027417">
    <property type="entry name" value="P-loop_NTPase"/>
</dbReference>
<dbReference type="RefSeq" id="WP_340611713.1">
    <property type="nucleotide sequence ID" value="NZ_JBBNAW010000004.1"/>
</dbReference>
<organism evidence="2 3">
    <name type="scientific">Pseudomonas shirazensis</name>
    <dbReference type="NCBI Taxonomy" id="2745494"/>
    <lineage>
        <taxon>Bacteria</taxon>
        <taxon>Pseudomonadati</taxon>
        <taxon>Pseudomonadota</taxon>
        <taxon>Gammaproteobacteria</taxon>
        <taxon>Pseudomonadales</taxon>
        <taxon>Pseudomonadaceae</taxon>
        <taxon>Pseudomonas</taxon>
    </lineage>
</organism>
<dbReference type="SUPFAM" id="SSF52540">
    <property type="entry name" value="P-loop containing nucleoside triphosphate hydrolases"/>
    <property type="match status" value="1"/>
</dbReference>
<dbReference type="Proteomes" id="UP001386972">
    <property type="component" value="Unassembled WGS sequence"/>
</dbReference>
<accession>A0ABU8ZZ15</accession>
<protein>
    <submittedName>
        <fullName evidence="2">AAA family ATPase</fullName>
    </submittedName>
</protein>
<dbReference type="InterPro" id="IPR003959">
    <property type="entry name" value="ATPase_AAA_core"/>
</dbReference>
<keyword evidence="3" id="KW-1185">Reference proteome</keyword>
<dbReference type="EMBL" id="JBBNAW010000004">
    <property type="protein sequence ID" value="MEK2608938.1"/>
    <property type="molecule type" value="Genomic_DNA"/>
</dbReference>
<name>A0ABU8ZZ15_9PSED</name>
<dbReference type="PANTHER" id="PTHR43581">
    <property type="entry name" value="ATP/GTP PHOSPHATASE"/>
    <property type="match status" value="1"/>
</dbReference>
<dbReference type="PANTHER" id="PTHR43581:SF2">
    <property type="entry name" value="EXCINUCLEASE ATPASE SUBUNIT"/>
    <property type="match status" value="1"/>
</dbReference>
<evidence type="ECO:0000313" key="2">
    <source>
        <dbReference type="EMBL" id="MEK2608938.1"/>
    </source>
</evidence>
<evidence type="ECO:0000259" key="1">
    <source>
        <dbReference type="Pfam" id="PF13304"/>
    </source>
</evidence>
<dbReference type="Gene3D" id="3.40.50.300">
    <property type="entry name" value="P-loop containing nucleotide triphosphate hydrolases"/>
    <property type="match status" value="1"/>
</dbReference>